<organism evidence="1 2">
    <name type="scientific">Bradyrhizobium aeschynomenes</name>
    <dbReference type="NCBI Taxonomy" id="2734909"/>
    <lineage>
        <taxon>Bacteria</taxon>
        <taxon>Pseudomonadati</taxon>
        <taxon>Pseudomonadota</taxon>
        <taxon>Alphaproteobacteria</taxon>
        <taxon>Hyphomicrobiales</taxon>
        <taxon>Nitrobacteraceae</taxon>
        <taxon>Bradyrhizobium</taxon>
    </lineage>
</organism>
<sequence length="127" mass="14152">MIKINDYVRIIPAKATSSRLKLLLGKDLRVLDVRDNYIDVDAPEGRGIHIGRFTRLGAEEIRVGTYVIMLYKDGKLMPAPNPKVYTSDVQANKIAELMAAKHGGTFQVFKATGEFTMPVAKPTYRAL</sequence>
<name>A0ABX2C8N8_9BRAD</name>
<gene>
    <name evidence="1" type="ORF">HL667_06365</name>
</gene>
<dbReference type="Proteomes" id="UP000886476">
    <property type="component" value="Unassembled WGS sequence"/>
</dbReference>
<keyword evidence="2" id="KW-1185">Reference proteome</keyword>
<dbReference type="RefSeq" id="WP_172109649.1">
    <property type="nucleotide sequence ID" value="NZ_JABFDN010000001.1"/>
</dbReference>
<proteinExistence type="predicted"/>
<evidence type="ECO:0000313" key="2">
    <source>
        <dbReference type="Proteomes" id="UP000886476"/>
    </source>
</evidence>
<dbReference type="EMBL" id="JABFDN010000001">
    <property type="protein sequence ID" value="NPU64616.1"/>
    <property type="molecule type" value="Genomic_DNA"/>
</dbReference>
<protein>
    <submittedName>
        <fullName evidence="1">Uncharacterized protein</fullName>
    </submittedName>
</protein>
<accession>A0ABX2C8N8</accession>
<comment type="caution">
    <text evidence="1">The sequence shown here is derived from an EMBL/GenBank/DDBJ whole genome shotgun (WGS) entry which is preliminary data.</text>
</comment>
<evidence type="ECO:0000313" key="1">
    <source>
        <dbReference type="EMBL" id="NPU64616.1"/>
    </source>
</evidence>
<reference evidence="1" key="1">
    <citation type="submission" date="2020-05" db="EMBL/GenBank/DDBJ databases">
        <title>Nod-independent and nitrogen-fixing Bradyrhizobium aeschynomene sp. nov. isolated from nodules of Aeschynomene indica.</title>
        <authorList>
            <person name="Zhang Z."/>
        </authorList>
    </citation>
    <scope>NUCLEOTIDE SEQUENCE</scope>
    <source>
        <strain evidence="1">83012</strain>
    </source>
</reference>